<evidence type="ECO:0000313" key="2">
    <source>
        <dbReference type="EMBL" id="MEY2250088.1"/>
    </source>
</evidence>
<comment type="caution">
    <text evidence="2">The sequence shown here is derived from an EMBL/GenBank/DDBJ whole genome shotgun (WGS) entry which is preliminary data.</text>
</comment>
<gene>
    <name evidence="2" type="ORF">AB7A72_03640</name>
</gene>
<evidence type="ECO:0000256" key="1">
    <source>
        <dbReference type="SAM" id="MobiDB-lite"/>
    </source>
</evidence>
<name>A0ABV4AXZ3_9BURK</name>
<accession>A0ABV4AXZ3</accession>
<feature type="region of interest" description="Disordered" evidence="1">
    <location>
        <begin position="54"/>
        <end position="85"/>
    </location>
</feature>
<keyword evidence="3" id="KW-1185">Reference proteome</keyword>
<dbReference type="Proteomes" id="UP001562178">
    <property type="component" value="Unassembled WGS sequence"/>
</dbReference>
<reference evidence="2 3" key="1">
    <citation type="journal article" date="2016" name="Int. J. Syst. Evol. Microbiol.">
        <title>Description of Comamonas sediminis sp. nov., isolated from lagoon sediments.</title>
        <authorList>
            <person name="Subhash Y."/>
            <person name="Bang J.J."/>
            <person name="You T.H."/>
            <person name="Lee S.S."/>
        </authorList>
    </citation>
    <scope>NUCLEOTIDE SEQUENCE [LARGE SCALE GENOMIC DNA]</scope>
    <source>
        <strain evidence="2 3">JCM 31169</strain>
    </source>
</reference>
<protein>
    <submittedName>
        <fullName evidence="2">Uncharacterized protein</fullName>
    </submittedName>
</protein>
<sequence length="85" mass="9607">MMTTEQISPALLANYIAAQHQNIERMDSMLRELMHRTDVIGETMWQMDRRRNAVAQSHQNASIGQAKGRGNARKKAAARRAGMRA</sequence>
<feature type="compositionally biased region" description="Basic residues" evidence="1">
    <location>
        <begin position="70"/>
        <end position="85"/>
    </location>
</feature>
<evidence type="ECO:0000313" key="3">
    <source>
        <dbReference type="Proteomes" id="UP001562178"/>
    </source>
</evidence>
<feature type="compositionally biased region" description="Polar residues" evidence="1">
    <location>
        <begin position="54"/>
        <end position="63"/>
    </location>
</feature>
<dbReference type="EMBL" id="JBGBDC010000001">
    <property type="protein sequence ID" value="MEY2250088.1"/>
    <property type="molecule type" value="Genomic_DNA"/>
</dbReference>
<proteinExistence type="predicted"/>
<organism evidence="2 3">
    <name type="scientific">Comamonas sediminis</name>
    <dbReference type="NCBI Taxonomy" id="1783360"/>
    <lineage>
        <taxon>Bacteria</taxon>
        <taxon>Pseudomonadati</taxon>
        <taxon>Pseudomonadota</taxon>
        <taxon>Betaproteobacteria</taxon>
        <taxon>Burkholderiales</taxon>
        <taxon>Comamonadaceae</taxon>
        <taxon>Comamonas</taxon>
    </lineage>
</organism>